<keyword evidence="2" id="KW-1185">Reference proteome</keyword>
<accession>A0A7D9DXK5</accession>
<evidence type="ECO:0000313" key="2">
    <source>
        <dbReference type="Proteomes" id="UP001152795"/>
    </source>
</evidence>
<dbReference type="Proteomes" id="UP001152795">
    <property type="component" value="Unassembled WGS sequence"/>
</dbReference>
<sequence>MENYKSLIDAQVEKETPMVIFQDNMQLMRTSMRHLTLSKLHKDKVKQNKIWDFTVRGWCVADISGIEDLFQYKSSVEPQRVVKDLKYEDLLLIKHNPPHEEKWKEFREHNRLQKMDVAFNTVNITKEQLRNMRIEDLQRELSQSLESETSK</sequence>
<evidence type="ECO:0000313" key="1">
    <source>
        <dbReference type="EMBL" id="CAB3996393.1"/>
    </source>
</evidence>
<name>A0A7D9DXK5_PARCT</name>
<comment type="caution">
    <text evidence="1">The sequence shown here is derived from an EMBL/GenBank/DDBJ whole genome shotgun (WGS) entry which is preliminary data.</text>
</comment>
<protein>
    <submittedName>
        <fullName evidence="1">Uncharacterized protein</fullName>
    </submittedName>
</protein>
<reference evidence="1" key="1">
    <citation type="submission" date="2020-04" db="EMBL/GenBank/DDBJ databases">
        <authorList>
            <person name="Alioto T."/>
            <person name="Alioto T."/>
            <person name="Gomez Garrido J."/>
        </authorList>
    </citation>
    <scope>NUCLEOTIDE SEQUENCE</scope>
    <source>
        <strain evidence="1">A484AB</strain>
    </source>
</reference>
<proteinExistence type="predicted"/>
<dbReference type="AlphaFoldDB" id="A0A7D9DXK5"/>
<organism evidence="1 2">
    <name type="scientific">Paramuricea clavata</name>
    <name type="common">Red gorgonian</name>
    <name type="synonym">Violescent sea-whip</name>
    <dbReference type="NCBI Taxonomy" id="317549"/>
    <lineage>
        <taxon>Eukaryota</taxon>
        <taxon>Metazoa</taxon>
        <taxon>Cnidaria</taxon>
        <taxon>Anthozoa</taxon>
        <taxon>Octocorallia</taxon>
        <taxon>Malacalcyonacea</taxon>
        <taxon>Plexauridae</taxon>
        <taxon>Paramuricea</taxon>
    </lineage>
</organism>
<dbReference type="EMBL" id="CACRXK020002859">
    <property type="protein sequence ID" value="CAB3996393.1"/>
    <property type="molecule type" value="Genomic_DNA"/>
</dbReference>
<gene>
    <name evidence="1" type="ORF">PACLA_8A026390</name>
</gene>